<feature type="region of interest" description="Disordered" evidence="1">
    <location>
        <begin position="69"/>
        <end position="88"/>
    </location>
</feature>
<gene>
    <name evidence="2" type="ORF">B9G98_03048</name>
</gene>
<feature type="region of interest" description="Disordered" evidence="1">
    <location>
        <begin position="103"/>
        <end position="122"/>
    </location>
</feature>
<dbReference type="EMBL" id="NDIQ01000021">
    <property type="protein sequence ID" value="PRT55428.1"/>
    <property type="molecule type" value="Genomic_DNA"/>
</dbReference>
<dbReference type="GeneID" id="36516796"/>
<dbReference type="Proteomes" id="UP000238350">
    <property type="component" value="Unassembled WGS sequence"/>
</dbReference>
<organism evidence="2 3">
    <name type="scientific">Wickerhamiella sorbophila</name>
    <dbReference type="NCBI Taxonomy" id="45607"/>
    <lineage>
        <taxon>Eukaryota</taxon>
        <taxon>Fungi</taxon>
        <taxon>Dikarya</taxon>
        <taxon>Ascomycota</taxon>
        <taxon>Saccharomycotina</taxon>
        <taxon>Dipodascomycetes</taxon>
        <taxon>Dipodascales</taxon>
        <taxon>Trichomonascaceae</taxon>
        <taxon>Wickerhamiella</taxon>
    </lineage>
</organism>
<sequence>MLPNTPNRYDSDELVRAAEYERLGGRIPKNYIRARLPVWRRIKIQMSFPSTKKSPESAIYVTERELADGNDSLLTPSSSSDPTTAPRKSKLSTFALLFKGHRARPDRRADIPAQARNMMSLL</sequence>
<dbReference type="RefSeq" id="XP_024665373.1">
    <property type="nucleotide sequence ID" value="XM_024809605.1"/>
</dbReference>
<dbReference type="AlphaFoldDB" id="A0A2T0FKB8"/>
<keyword evidence="3" id="KW-1185">Reference proteome</keyword>
<protein>
    <submittedName>
        <fullName evidence="2">Uncharacterized protein</fullName>
    </submittedName>
</protein>
<feature type="compositionally biased region" description="Low complexity" evidence="1">
    <location>
        <begin position="71"/>
        <end position="84"/>
    </location>
</feature>
<reference evidence="2 3" key="1">
    <citation type="submission" date="2017-04" db="EMBL/GenBank/DDBJ databases">
        <title>Genome sequencing of [Candida] sorbophila.</title>
        <authorList>
            <person name="Ahn J.O."/>
        </authorList>
    </citation>
    <scope>NUCLEOTIDE SEQUENCE [LARGE SCALE GENOMIC DNA]</scope>
    <source>
        <strain evidence="2 3">DS02</strain>
    </source>
</reference>
<accession>A0A2T0FKB8</accession>
<proteinExistence type="predicted"/>
<evidence type="ECO:0000313" key="2">
    <source>
        <dbReference type="EMBL" id="PRT55428.1"/>
    </source>
</evidence>
<evidence type="ECO:0000256" key="1">
    <source>
        <dbReference type="SAM" id="MobiDB-lite"/>
    </source>
</evidence>
<comment type="caution">
    <text evidence="2">The sequence shown here is derived from an EMBL/GenBank/DDBJ whole genome shotgun (WGS) entry which is preliminary data.</text>
</comment>
<name>A0A2T0FKB8_9ASCO</name>
<evidence type="ECO:0000313" key="3">
    <source>
        <dbReference type="Proteomes" id="UP000238350"/>
    </source>
</evidence>